<evidence type="ECO:0000256" key="3">
    <source>
        <dbReference type="ARBA" id="ARBA00054560"/>
    </source>
</evidence>
<dbReference type="PANTHER" id="PTHR11645:SF58">
    <property type="entry name" value="NADP-DEPENDENT OXIDOREDUCTASE DOMAIN-CONTAINING PROTEIN 1"/>
    <property type="match status" value="1"/>
</dbReference>
<reference evidence="6" key="4">
    <citation type="submission" date="2025-08" db="UniProtKB">
        <authorList>
            <consortium name="Ensembl"/>
        </authorList>
    </citation>
    <scope>IDENTIFICATION</scope>
</reference>
<organism evidence="6 7">
    <name type="scientific">Callorhinchus milii</name>
    <name type="common">Ghost shark</name>
    <dbReference type="NCBI Taxonomy" id="7868"/>
    <lineage>
        <taxon>Eukaryota</taxon>
        <taxon>Metazoa</taxon>
        <taxon>Chordata</taxon>
        <taxon>Craniata</taxon>
        <taxon>Vertebrata</taxon>
        <taxon>Chondrichthyes</taxon>
        <taxon>Holocephali</taxon>
        <taxon>Chimaeriformes</taxon>
        <taxon>Callorhinchidae</taxon>
        <taxon>Callorhinchus</taxon>
    </lineage>
</organism>
<evidence type="ECO:0000256" key="2">
    <source>
        <dbReference type="ARBA" id="ARBA00023002"/>
    </source>
</evidence>
<evidence type="ECO:0000313" key="7">
    <source>
        <dbReference type="Proteomes" id="UP000314986"/>
    </source>
</evidence>
<dbReference type="InterPro" id="IPR036291">
    <property type="entry name" value="NAD(P)-bd_dom_sf"/>
</dbReference>
<protein>
    <recommendedName>
        <fullName evidence="4">NADP-dependent oxidoreductase domain-containing protein 1</fullName>
    </recommendedName>
</protein>
<comment type="function">
    <text evidence="3">Probable oxidoreductase.</text>
</comment>
<dbReference type="AlphaFoldDB" id="A0A4W3HER1"/>
<reference evidence="7" key="2">
    <citation type="journal article" date="2007" name="PLoS Biol.">
        <title>Survey sequencing and comparative analysis of the elephant shark (Callorhinchus milii) genome.</title>
        <authorList>
            <person name="Venkatesh B."/>
            <person name="Kirkness E.F."/>
            <person name="Loh Y.H."/>
            <person name="Halpern A.L."/>
            <person name="Lee A.P."/>
            <person name="Johnson J."/>
            <person name="Dandona N."/>
            <person name="Viswanathan L.D."/>
            <person name="Tay A."/>
            <person name="Venter J.C."/>
            <person name="Strausberg R.L."/>
            <person name="Brenner S."/>
        </authorList>
    </citation>
    <scope>NUCLEOTIDE SEQUENCE [LARGE SCALE GENOMIC DNA]</scope>
</reference>
<dbReference type="InterPro" id="IPR028939">
    <property type="entry name" value="P5C_Rdtase_cat_N"/>
</dbReference>
<dbReference type="Proteomes" id="UP000314986">
    <property type="component" value="Unassembled WGS sequence"/>
</dbReference>
<dbReference type="Gene3D" id="3.40.50.720">
    <property type="entry name" value="NAD(P)-binding Rossmann-like Domain"/>
    <property type="match status" value="1"/>
</dbReference>
<dbReference type="PANTHER" id="PTHR11645">
    <property type="entry name" value="PYRROLINE-5-CARBOXYLATE REDUCTASE"/>
    <property type="match status" value="1"/>
</dbReference>
<dbReference type="STRING" id="7868.ENSCMIP00000013637"/>
<dbReference type="GO" id="GO:0055129">
    <property type="term" value="P:L-proline biosynthetic process"/>
    <property type="evidence" value="ECO:0007669"/>
    <property type="project" value="TreeGrafter"/>
</dbReference>
<dbReference type="Pfam" id="PF03807">
    <property type="entry name" value="F420_oxidored"/>
    <property type="match status" value="1"/>
</dbReference>
<name>A0A4W3HER1_CALMI</name>
<feature type="domain" description="Pyrroline-5-carboxylate reductase catalytic N-terminal" evidence="5">
    <location>
        <begin position="88"/>
        <end position="167"/>
    </location>
</feature>
<dbReference type="SUPFAM" id="SSF51735">
    <property type="entry name" value="NAD(P)-binding Rossmann-fold domains"/>
    <property type="match status" value="1"/>
</dbReference>
<comment type="similarity">
    <text evidence="1">Belongs to the pyrroline-5-carboxylate reductase family.</text>
</comment>
<evidence type="ECO:0000256" key="4">
    <source>
        <dbReference type="ARBA" id="ARBA00072230"/>
    </source>
</evidence>
<reference evidence="7" key="1">
    <citation type="journal article" date="2006" name="Science">
        <title>Ancient noncoding elements conserved in the human genome.</title>
        <authorList>
            <person name="Venkatesh B."/>
            <person name="Kirkness E.F."/>
            <person name="Loh Y.H."/>
            <person name="Halpern A.L."/>
            <person name="Lee A.P."/>
            <person name="Johnson J."/>
            <person name="Dandona N."/>
            <person name="Viswanathan L.D."/>
            <person name="Tay A."/>
            <person name="Venter J.C."/>
            <person name="Strausberg R.L."/>
            <person name="Brenner S."/>
        </authorList>
    </citation>
    <scope>NUCLEOTIDE SEQUENCE [LARGE SCALE GENOMIC DNA]</scope>
</reference>
<keyword evidence="2" id="KW-0560">Oxidoreductase</keyword>
<reference evidence="7" key="3">
    <citation type="journal article" date="2014" name="Nature">
        <title>Elephant shark genome provides unique insights into gnathostome evolution.</title>
        <authorList>
            <consortium name="International Elephant Shark Genome Sequencing Consortium"/>
            <person name="Venkatesh B."/>
            <person name="Lee A.P."/>
            <person name="Ravi V."/>
            <person name="Maurya A.K."/>
            <person name="Lian M.M."/>
            <person name="Swann J.B."/>
            <person name="Ohta Y."/>
            <person name="Flajnik M.F."/>
            <person name="Sutoh Y."/>
            <person name="Kasahara M."/>
            <person name="Hoon S."/>
            <person name="Gangu V."/>
            <person name="Roy S.W."/>
            <person name="Irimia M."/>
            <person name="Korzh V."/>
            <person name="Kondrychyn I."/>
            <person name="Lim Z.W."/>
            <person name="Tay B.H."/>
            <person name="Tohari S."/>
            <person name="Kong K.W."/>
            <person name="Ho S."/>
            <person name="Lorente-Galdos B."/>
            <person name="Quilez J."/>
            <person name="Marques-Bonet T."/>
            <person name="Raney B.J."/>
            <person name="Ingham P.W."/>
            <person name="Tay A."/>
            <person name="Hillier L.W."/>
            <person name="Minx P."/>
            <person name="Boehm T."/>
            <person name="Wilson R.K."/>
            <person name="Brenner S."/>
            <person name="Warren W.C."/>
        </authorList>
    </citation>
    <scope>NUCLEOTIDE SEQUENCE [LARGE SCALE GENOMIC DNA]</scope>
</reference>
<sequence>METVFIPEDLTANLPSLSFEAPLTADGKKITKALRDQRRWLSCCGCGHAVFYCNLLTAMRCKLLNESFFLHSLLVKFEMMLIHKGSLRVGIVGCGQFGNQLVMSLLLLTDLTPHDIFISTRRPEKLDDLQALGVQCFYDNRRVAGSVDLLFLCCLPCHLLKVATEIRGNVHPFCVVYSLVTGVSILRLKQVLEHSAVLKPEYCVQDMAEHADLWQANRSTAEALQEPRVIEATSPFKPSGVWCVNSKWFEAVLYSTLNIFHPPKVPSQVVLDILNDLFFGCSEPEAGANTPLFTWESFVNQPCASMMTEEDPFPWFDLTTVAVADTPLTEFLAAQPSLWEHLAHVYQKAMSDTEPVAAPVNNI</sequence>
<dbReference type="GeneTree" id="ENSGT00950000183044"/>
<dbReference type="Ensembl" id="ENSCMIT00000013935.1">
    <property type="protein sequence ID" value="ENSCMIP00000013637.1"/>
    <property type="gene ID" value="ENSCMIG00000006818.1"/>
</dbReference>
<dbReference type="InParanoid" id="A0A4W3HER1"/>
<evidence type="ECO:0000259" key="5">
    <source>
        <dbReference type="Pfam" id="PF03807"/>
    </source>
</evidence>
<proteinExistence type="inferred from homology"/>
<dbReference type="GO" id="GO:0004735">
    <property type="term" value="F:pyrroline-5-carboxylate reductase activity"/>
    <property type="evidence" value="ECO:0007669"/>
    <property type="project" value="TreeGrafter"/>
</dbReference>
<evidence type="ECO:0000256" key="1">
    <source>
        <dbReference type="ARBA" id="ARBA00005525"/>
    </source>
</evidence>
<evidence type="ECO:0000313" key="6">
    <source>
        <dbReference type="Ensembl" id="ENSCMIP00000013637.1"/>
    </source>
</evidence>
<reference evidence="6" key="5">
    <citation type="submission" date="2025-09" db="UniProtKB">
        <authorList>
            <consortium name="Ensembl"/>
        </authorList>
    </citation>
    <scope>IDENTIFICATION</scope>
</reference>
<dbReference type="OMA" id="YCDSFGI"/>
<accession>A0A4W3HER1</accession>
<keyword evidence="7" id="KW-1185">Reference proteome</keyword>
<dbReference type="FunFam" id="3.40.50.720:FF:000447">
    <property type="entry name" value="NADP dependent oxidoreductase domain containing 1"/>
    <property type="match status" value="1"/>
</dbReference>